<evidence type="ECO:0000313" key="3">
    <source>
        <dbReference type="EMBL" id="MBB4744881.1"/>
    </source>
</evidence>
<evidence type="ECO:0000256" key="2">
    <source>
        <dbReference type="SAM" id="Phobius"/>
    </source>
</evidence>
<feature type="region of interest" description="Disordered" evidence="1">
    <location>
        <begin position="1"/>
        <end position="70"/>
    </location>
</feature>
<feature type="transmembrane region" description="Helical" evidence="2">
    <location>
        <begin position="80"/>
        <end position="101"/>
    </location>
</feature>
<accession>A0A7W7H6E8</accession>
<dbReference type="RefSeq" id="WP_185045045.1">
    <property type="nucleotide sequence ID" value="NZ_BAABFG010000005.1"/>
</dbReference>
<keyword evidence="2" id="KW-1133">Transmembrane helix</keyword>
<keyword evidence="2" id="KW-0472">Membrane</keyword>
<feature type="compositionally biased region" description="Low complexity" evidence="1">
    <location>
        <begin position="143"/>
        <end position="157"/>
    </location>
</feature>
<keyword evidence="2" id="KW-0812">Transmembrane</keyword>
<evidence type="ECO:0000256" key="1">
    <source>
        <dbReference type="SAM" id="MobiDB-lite"/>
    </source>
</evidence>
<name>A0A7W7H6E8_9ACTN</name>
<keyword evidence="4" id="KW-1185">Reference proteome</keyword>
<comment type="caution">
    <text evidence="3">The sequence shown here is derived from an EMBL/GenBank/DDBJ whole genome shotgun (WGS) entry which is preliminary data.</text>
</comment>
<sequence>MESPAVPETGDDPSRLPPPLPRISDYWPDAPHRIGPPADHYELPGADPTRTAPAPPPRPPARIDAPLAADDRTHPDLKPVLVLLAAVLLVGGGVFAAVSYVRNPVGDPIESLPAPPLPVPSAITEPSRPPVSIGTSPPPSRTAPPTSAAAPDGAARTTPPPAVPPAVPEAAVLELADGVAQLRVEVGDVGDGIVQVDVGEDSTIKARAKVDDDRVTVSVEPSGRSTGSGLLQIRLSDRVRWSFRMRGGVRTAGIDLSGGKVGGIELIGGAGAMRLVLPGQRDAIPIVEHGGVGAWQIVTGGQVPVRALFRDGAGSVTVYGFKDNGVARGRVIRSGRGDDGIRLDSRNGVGSLTVQAR</sequence>
<feature type="region of interest" description="Disordered" evidence="1">
    <location>
        <begin position="109"/>
        <end position="166"/>
    </location>
</feature>
<dbReference type="AlphaFoldDB" id="A0A7W7H6E8"/>
<evidence type="ECO:0000313" key="4">
    <source>
        <dbReference type="Proteomes" id="UP000546162"/>
    </source>
</evidence>
<dbReference type="Proteomes" id="UP000546162">
    <property type="component" value="Unassembled WGS sequence"/>
</dbReference>
<proteinExistence type="predicted"/>
<protein>
    <submittedName>
        <fullName evidence="3">Uncharacterized protein</fullName>
    </submittedName>
</protein>
<gene>
    <name evidence="3" type="ORF">BJY16_008340</name>
</gene>
<organism evidence="3 4">
    <name type="scientific">Actinoplanes octamycinicus</name>
    <dbReference type="NCBI Taxonomy" id="135948"/>
    <lineage>
        <taxon>Bacteria</taxon>
        <taxon>Bacillati</taxon>
        <taxon>Actinomycetota</taxon>
        <taxon>Actinomycetes</taxon>
        <taxon>Micromonosporales</taxon>
        <taxon>Micromonosporaceae</taxon>
        <taxon>Actinoplanes</taxon>
    </lineage>
</organism>
<reference evidence="3 4" key="1">
    <citation type="submission" date="2020-08" db="EMBL/GenBank/DDBJ databases">
        <title>Sequencing the genomes of 1000 actinobacteria strains.</title>
        <authorList>
            <person name="Klenk H.-P."/>
        </authorList>
    </citation>
    <scope>NUCLEOTIDE SEQUENCE [LARGE SCALE GENOMIC DNA]</scope>
    <source>
        <strain evidence="3 4">DSM 45809</strain>
    </source>
</reference>
<dbReference type="EMBL" id="JACHNB010000001">
    <property type="protein sequence ID" value="MBB4744881.1"/>
    <property type="molecule type" value="Genomic_DNA"/>
</dbReference>